<dbReference type="Proteomes" id="UP000058074">
    <property type="component" value="Chromosome"/>
</dbReference>
<evidence type="ECO:0000313" key="3">
    <source>
        <dbReference type="Proteomes" id="UP000058074"/>
    </source>
</evidence>
<keyword evidence="1" id="KW-1133">Transmembrane helix</keyword>
<gene>
    <name evidence="2" type="ORF">AN936_08410</name>
</gene>
<evidence type="ECO:0000256" key="1">
    <source>
        <dbReference type="SAM" id="Phobius"/>
    </source>
</evidence>
<reference evidence="2 3" key="1">
    <citation type="journal article" date="2015" name="Genome Announc.">
        <title>Complete Genome Sequence of Polypropylene Glycol- and Polyethylene Glycol-Degrading Sphingopyxis macrogoltabida Strain EY-1.</title>
        <authorList>
            <person name="Ohtsubo Y."/>
            <person name="Nagata Y."/>
            <person name="Numata M."/>
            <person name="Tsuchikane K."/>
            <person name="Hosoyama A."/>
            <person name="Yamazoe A."/>
            <person name="Tsuda M."/>
            <person name="Fujita N."/>
            <person name="Kawai F."/>
        </authorList>
    </citation>
    <scope>NUCLEOTIDE SEQUENCE [LARGE SCALE GENOMIC DNA]</scope>
    <source>
        <strain evidence="2 3">EY-1</strain>
    </source>
</reference>
<evidence type="ECO:0000313" key="2">
    <source>
        <dbReference type="EMBL" id="ALH80388.1"/>
    </source>
</evidence>
<dbReference type="AlphaFoldDB" id="A0A0N9UX98"/>
<sequence length="75" mass="8384">MPTVSFDLVRIAERAASTEASNPVARRIAIIFAAAVILLVPVGLDIWITVQLIKPVYHPRHHALENRAGQRRNDF</sequence>
<dbReference type="PATRIC" id="fig|33050.5.peg.1749"/>
<name>A0A0N9UX98_SPHMC</name>
<keyword evidence="1" id="KW-0812">Transmembrane</keyword>
<feature type="transmembrane region" description="Helical" evidence="1">
    <location>
        <begin position="28"/>
        <end position="50"/>
    </location>
</feature>
<organism evidence="2 3">
    <name type="scientific">Sphingopyxis macrogoltabida</name>
    <name type="common">Sphingomonas macrogoltabidus</name>
    <dbReference type="NCBI Taxonomy" id="33050"/>
    <lineage>
        <taxon>Bacteria</taxon>
        <taxon>Pseudomonadati</taxon>
        <taxon>Pseudomonadota</taxon>
        <taxon>Alphaproteobacteria</taxon>
        <taxon>Sphingomonadales</taxon>
        <taxon>Sphingomonadaceae</taxon>
        <taxon>Sphingopyxis</taxon>
    </lineage>
</organism>
<proteinExistence type="predicted"/>
<dbReference type="EMBL" id="CP012700">
    <property type="protein sequence ID" value="ALH80388.1"/>
    <property type="molecule type" value="Genomic_DNA"/>
</dbReference>
<keyword evidence="1" id="KW-0472">Membrane</keyword>
<protein>
    <submittedName>
        <fullName evidence="2">Uncharacterized protein</fullName>
    </submittedName>
</protein>
<dbReference type="KEGG" id="smag:AN936_08410"/>
<accession>A0A0N9UX98</accession>